<accession>A0A6L2J507</accession>
<comment type="caution">
    <text evidence="7">The sequence shown here is derived from an EMBL/GenBank/DDBJ whole genome shotgun (WGS) entry which is preliminary data.</text>
</comment>
<dbReference type="PANTHER" id="PTHR24349">
    <property type="entry name" value="SERINE/THREONINE-PROTEIN KINASE"/>
    <property type="match status" value="1"/>
</dbReference>
<evidence type="ECO:0000313" key="7">
    <source>
        <dbReference type="EMBL" id="GEU31607.1"/>
    </source>
</evidence>
<evidence type="ECO:0000256" key="3">
    <source>
        <dbReference type="ARBA" id="ARBA00022679"/>
    </source>
</evidence>
<keyword evidence="4" id="KW-0547">Nucleotide-binding</keyword>
<dbReference type="SUPFAM" id="SSF55035">
    <property type="entry name" value="NAD-binding domain of HMG-CoA reductase"/>
    <property type="match status" value="1"/>
</dbReference>
<comment type="similarity">
    <text evidence="1">Belongs to the protein kinase superfamily. CAMK Ser/Thr protein kinase family. CaMK subfamily.</text>
</comment>
<sequence>MRHIASIIKGDNSLRVMHHDLKPENFPFVDKDKVLMVVETENDVFREILHAELDFSFDQWPVISESAKDSIKKIILRDRRHPWISVDGVAPDKPFGLNSVLCHKQAQENGFEGIRSGIADWRLTLKKACACKESGDISKSSRYGKLQSIKCAIAGKNTMAMNMVSKGVQNVIDCLQTDYPDICRHGHLRSETIMFRFMSEEMEMEMDKKNNSSSRLR</sequence>
<organism evidence="7">
    <name type="scientific">Tanacetum cinerariifolium</name>
    <name type="common">Dalmatian daisy</name>
    <name type="synonym">Chrysanthemum cinerariifolium</name>
    <dbReference type="NCBI Taxonomy" id="118510"/>
    <lineage>
        <taxon>Eukaryota</taxon>
        <taxon>Viridiplantae</taxon>
        <taxon>Streptophyta</taxon>
        <taxon>Embryophyta</taxon>
        <taxon>Tracheophyta</taxon>
        <taxon>Spermatophyta</taxon>
        <taxon>Magnoliopsida</taxon>
        <taxon>eudicotyledons</taxon>
        <taxon>Gunneridae</taxon>
        <taxon>Pentapetalae</taxon>
        <taxon>asterids</taxon>
        <taxon>campanulids</taxon>
        <taxon>Asterales</taxon>
        <taxon>Asteraceae</taxon>
        <taxon>Asteroideae</taxon>
        <taxon>Anthemideae</taxon>
        <taxon>Anthemidinae</taxon>
        <taxon>Tanacetum</taxon>
    </lineage>
</organism>
<dbReference type="AlphaFoldDB" id="A0A6L2J507"/>
<protein>
    <submittedName>
        <fullName evidence="7">Calcium-dependent protein kinase 26-like</fullName>
    </submittedName>
</protein>
<keyword evidence="5 7" id="KW-0418">Kinase</keyword>
<keyword evidence="2" id="KW-0723">Serine/threonine-protein kinase</keyword>
<evidence type="ECO:0000256" key="6">
    <source>
        <dbReference type="ARBA" id="ARBA00022840"/>
    </source>
</evidence>
<dbReference type="GO" id="GO:0004674">
    <property type="term" value="F:protein serine/threonine kinase activity"/>
    <property type="evidence" value="ECO:0007669"/>
    <property type="project" value="UniProtKB-KW"/>
</dbReference>
<evidence type="ECO:0000256" key="1">
    <source>
        <dbReference type="ARBA" id="ARBA00005354"/>
    </source>
</evidence>
<name>A0A6L2J507_TANCI</name>
<proteinExistence type="inferred from homology"/>
<dbReference type="GO" id="GO:0005524">
    <property type="term" value="F:ATP binding"/>
    <property type="evidence" value="ECO:0007669"/>
    <property type="project" value="UniProtKB-KW"/>
</dbReference>
<gene>
    <name evidence="7" type="ORF">Tci_003585</name>
</gene>
<keyword evidence="3" id="KW-0808">Transferase</keyword>
<keyword evidence="6" id="KW-0067">ATP-binding</keyword>
<evidence type="ECO:0000256" key="4">
    <source>
        <dbReference type="ARBA" id="ARBA00022741"/>
    </source>
</evidence>
<dbReference type="InterPro" id="IPR009023">
    <property type="entry name" value="HMG_CoA_Rdtase_NAD(P)-bd_sf"/>
</dbReference>
<dbReference type="EMBL" id="BKCJ010000268">
    <property type="protein sequence ID" value="GEU31607.1"/>
    <property type="molecule type" value="Genomic_DNA"/>
</dbReference>
<evidence type="ECO:0000256" key="5">
    <source>
        <dbReference type="ARBA" id="ARBA00022777"/>
    </source>
</evidence>
<dbReference type="Gene3D" id="3.30.70.420">
    <property type="entry name" value="Hydroxymethylglutaryl-CoA reductase, class I/II, NAD/NADP-binding domain"/>
    <property type="match status" value="1"/>
</dbReference>
<dbReference type="InterPro" id="IPR050205">
    <property type="entry name" value="CDPK_Ser/Thr_kinases"/>
</dbReference>
<evidence type="ECO:0000256" key="2">
    <source>
        <dbReference type="ARBA" id="ARBA00022527"/>
    </source>
</evidence>
<reference evidence="7" key="1">
    <citation type="journal article" date="2019" name="Sci. Rep.">
        <title>Draft genome of Tanacetum cinerariifolium, the natural source of mosquito coil.</title>
        <authorList>
            <person name="Yamashiro T."/>
            <person name="Shiraishi A."/>
            <person name="Satake H."/>
            <person name="Nakayama K."/>
        </authorList>
    </citation>
    <scope>NUCLEOTIDE SEQUENCE</scope>
</reference>